<gene>
    <name evidence="1" type="ORF">AV926_11655</name>
</gene>
<dbReference type="Proteomes" id="UP000076630">
    <property type="component" value="Unassembled WGS sequence"/>
</dbReference>
<name>A0A165RYI0_9FLAO</name>
<dbReference type="InterPro" id="IPR058087">
    <property type="entry name" value="XAC2610_dom"/>
</dbReference>
<protein>
    <submittedName>
        <fullName evidence="1">Uncharacterized protein</fullName>
    </submittedName>
</protein>
<proteinExistence type="predicted"/>
<evidence type="ECO:0000313" key="1">
    <source>
        <dbReference type="EMBL" id="KZE79820.1"/>
    </source>
</evidence>
<dbReference type="NCBIfam" id="NF047539">
    <property type="entry name" value="XAC2610_fam"/>
    <property type="match status" value="1"/>
</dbReference>
<dbReference type="AlphaFoldDB" id="A0A165RYI0"/>
<organism evidence="1 2">
    <name type="scientific">Myroides marinus</name>
    <dbReference type="NCBI Taxonomy" id="703342"/>
    <lineage>
        <taxon>Bacteria</taxon>
        <taxon>Pseudomonadati</taxon>
        <taxon>Bacteroidota</taxon>
        <taxon>Flavobacteriia</taxon>
        <taxon>Flavobacteriales</taxon>
        <taxon>Flavobacteriaceae</taxon>
        <taxon>Myroides</taxon>
    </lineage>
</organism>
<keyword evidence="2" id="KW-1185">Reference proteome</keyword>
<comment type="caution">
    <text evidence="1">The sequence shown here is derived from an EMBL/GenBank/DDBJ whole genome shotgun (WGS) entry which is preliminary data.</text>
</comment>
<evidence type="ECO:0000313" key="2">
    <source>
        <dbReference type="Proteomes" id="UP000076630"/>
    </source>
</evidence>
<dbReference type="EMBL" id="LQNU01000059">
    <property type="protein sequence ID" value="KZE79820.1"/>
    <property type="molecule type" value="Genomic_DNA"/>
</dbReference>
<sequence>MKLKVNRLFIGLLLIGSIMPVFSQQKIKDRTITYEGSIDKYPVKAFIQYGYSNKGSVYGKYIYTKYPNNEPIMLSGDAPKKAFTFREEVYDTKKGAFKTTGKFSIESFSQYDKLEGKWQNASTSSIVDFHLKAVEKNADVVYYYEVNRLTCEEEDYNKYYYRFNRVKIFDENKKLIQTISLPDSFAYKKSPLSISLEDYNFDGYLDIVLSHDYPFVTRGDYGQYYLIYNPTSKQFVYNKSFNMAEPSKVILLNPLKQTLSTVTADGNGNESETTYTVIDNKLYKIAYWESTEENDLLEIKYKVINGKSVEVSRKTK</sequence>
<dbReference type="OrthoDB" id="672290at2"/>
<dbReference type="RefSeq" id="WP_038986115.1">
    <property type="nucleotide sequence ID" value="NZ_JWJO01000021.1"/>
</dbReference>
<reference evidence="1 2" key="1">
    <citation type="submission" date="2016-01" db="EMBL/GenBank/DDBJ databases">
        <title>Whole genome sequencing of Myroides marinus L41.</title>
        <authorList>
            <person name="Hong K.W."/>
        </authorList>
    </citation>
    <scope>NUCLEOTIDE SEQUENCE [LARGE SCALE GENOMIC DNA]</scope>
    <source>
        <strain evidence="1 2">L41</strain>
    </source>
</reference>
<accession>A0A165RYI0</accession>